<dbReference type="KEGG" id="lcm:102354795"/>
<dbReference type="InterPro" id="IPR027806">
    <property type="entry name" value="HARBI1_dom"/>
</dbReference>
<evidence type="ECO:0000256" key="7">
    <source>
        <dbReference type="ARBA" id="ARBA00023242"/>
    </source>
</evidence>
<evidence type="ECO:0000256" key="4">
    <source>
        <dbReference type="ARBA" id="ARBA00022722"/>
    </source>
</evidence>
<dbReference type="AlphaFoldDB" id="H3AWE9"/>
<reference evidence="10" key="1">
    <citation type="submission" date="2011-08" db="EMBL/GenBank/DDBJ databases">
        <title>The draft genome of Latimeria chalumnae.</title>
        <authorList>
            <person name="Di Palma F."/>
            <person name="Alfoldi J."/>
            <person name="Johnson J."/>
            <person name="Berlin A."/>
            <person name="Gnerre S."/>
            <person name="Jaffe D."/>
            <person name="MacCallum I."/>
            <person name="Young S."/>
            <person name="Walker B.J."/>
            <person name="Lander E."/>
            <person name="Lindblad-Toh K."/>
        </authorList>
    </citation>
    <scope>NUCLEOTIDE SEQUENCE [LARGE SCALE GENOMIC DNA]</scope>
    <source>
        <strain evidence="10">Wild caught</strain>
    </source>
</reference>
<dbReference type="InParanoid" id="H3AWE9"/>
<reference evidence="9" key="2">
    <citation type="submission" date="2025-08" db="UniProtKB">
        <authorList>
            <consortium name="Ensembl"/>
        </authorList>
    </citation>
    <scope>IDENTIFICATION</scope>
</reference>
<feature type="domain" description="DDE Tnp4" evidence="8">
    <location>
        <begin position="205"/>
        <end position="366"/>
    </location>
</feature>
<evidence type="ECO:0000256" key="2">
    <source>
        <dbReference type="ARBA" id="ARBA00004123"/>
    </source>
</evidence>
<protein>
    <recommendedName>
        <fullName evidence="8">DDE Tnp4 domain-containing protein</fullName>
    </recommendedName>
</protein>
<reference evidence="9" key="3">
    <citation type="submission" date="2025-09" db="UniProtKB">
        <authorList>
            <consortium name="Ensembl"/>
        </authorList>
    </citation>
    <scope>IDENTIFICATION</scope>
</reference>
<dbReference type="Ensembl" id="ENSLACT00000014069.2">
    <property type="protein sequence ID" value="ENSLACP00000013970.2"/>
    <property type="gene ID" value="ENSLACG00000012301.2"/>
</dbReference>
<evidence type="ECO:0000259" key="8">
    <source>
        <dbReference type="Pfam" id="PF13359"/>
    </source>
</evidence>
<keyword evidence="10" id="KW-1185">Reference proteome</keyword>
<dbReference type="Bgee" id="ENSLACG00000012301">
    <property type="expression patterns" value="Expressed in chordate pharynx and 5 other cell types or tissues"/>
</dbReference>
<dbReference type="InterPro" id="IPR045249">
    <property type="entry name" value="HARBI1-like"/>
</dbReference>
<dbReference type="GO" id="GO:0005634">
    <property type="term" value="C:nucleus"/>
    <property type="evidence" value="ECO:0007669"/>
    <property type="project" value="UniProtKB-SubCell"/>
</dbReference>
<keyword evidence="5" id="KW-0479">Metal-binding</keyword>
<dbReference type="OrthoDB" id="1912480at2759"/>
<dbReference type="GO" id="GO:0046872">
    <property type="term" value="F:metal ion binding"/>
    <property type="evidence" value="ECO:0007669"/>
    <property type="project" value="UniProtKB-KW"/>
</dbReference>
<comment type="subcellular location">
    <subcellularLocation>
        <location evidence="2">Nucleus</location>
    </subcellularLocation>
</comment>
<dbReference type="OMA" id="GCFWDIN"/>
<evidence type="ECO:0000313" key="9">
    <source>
        <dbReference type="Ensembl" id="ENSLACP00000013970.2"/>
    </source>
</evidence>
<sequence length="418" mass="48489">MAGTRETAGLCLMFYLRLRKQRKQREEDRRRRFLMYRRMKSRQKMNFVMQLFRALLNTHTIRIRRLWTKTRSSVLWNTVIEKAFTNFDWMDNFRVSRATFDFICTKLRPTIQRRDTNMRRAIPVEVRLAMTLWRLGTCCEYSTIEHLFGVSKSTVCIIVRDVCDAIVNILTPEYIHVPTGEQLQEVMNGFEECFGLPQTAGALCSTHIPILPPRENPNDYYNEKGWHSVIMQAVVDHQYCFWDLNIGWPGKADCTYVLLNSELYGRAMKGTLFPSTVRNIGGVDVPIHLLGDLAYPMLPWLLKPFQENGQLTPEQEDFNCRFTSARTVVENAVGRLKGRWRCLLKRNNIDLSFLPTVINACCALHNICELHGDPFDASWNEAEPSEEDLAQPVDRHANCEDNDEAKEIREAVAQALQT</sequence>
<dbReference type="GeneID" id="102354795"/>
<organism evidence="9 10">
    <name type="scientific">Latimeria chalumnae</name>
    <name type="common">Coelacanth</name>
    <dbReference type="NCBI Taxonomy" id="7897"/>
    <lineage>
        <taxon>Eukaryota</taxon>
        <taxon>Metazoa</taxon>
        <taxon>Chordata</taxon>
        <taxon>Craniata</taxon>
        <taxon>Vertebrata</taxon>
        <taxon>Euteleostomi</taxon>
        <taxon>Coelacanthiformes</taxon>
        <taxon>Coelacanthidae</taxon>
        <taxon>Latimeria</taxon>
    </lineage>
</organism>
<dbReference type="PANTHER" id="PTHR22930:SF85">
    <property type="entry name" value="GH03217P-RELATED"/>
    <property type="match status" value="1"/>
</dbReference>
<dbReference type="eggNOG" id="KOG4585">
    <property type="taxonomic scope" value="Eukaryota"/>
</dbReference>
<accession>H3AWE9</accession>
<evidence type="ECO:0000256" key="5">
    <source>
        <dbReference type="ARBA" id="ARBA00022723"/>
    </source>
</evidence>
<dbReference type="HOGENOM" id="CLU_018552_3_1_1"/>
<keyword evidence="7" id="KW-0539">Nucleus</keyword>
<evidence type="ECO:0000256" key="3">
    <source>
        <dbReference type="ARBA" id="ARBA00006958"/>
    </source>
</evidence>
<keyword evidence="4" id="KW-0540">Nuclease</keyword>
<dbReference type="Proteomes" id="UP000008672">
    <property type="component" value="Unassembled WGS sequence"/>
</dbReference>
<dbReference type="GO" id="GO:0016787">
    <property type="term" value="F:hydrolase activity"/>
    <property type="evidence" value="ECO:0007669"/>
    <property type="project" value="UniProtKB-KW"/>
</dbReference>
<dbReference type="EMBL" id="AFYH01116757">
    <property type="status" value="NOT_ANNOTATED_CDS"/>
    <property type="molecule type" value="Genomic_DNA"/>
</dbReference>
<dbReference type="PANTHER" id="PTHR22930">
    <property type="match status" value="1"/>
</dbReference>
<proteinExistence type="inferred from homology"/>
<dbReference type="GO" id="GO:0004518">
    <property type="term" value="F:nuclease activity"/>
    <property type="evidence" value="ECO:0007669"/>
    <property type="project" value="UniProtKB-KW"/>
</dbReference>
<dbReference type="STRING" id="7897.ENSLACP00000013970"/>
<gene>
    <name evidence="9" type="primary">LOC102354795</name>
</gene>
<evidence type="ECO:0000256" key="1">
    <source>
        <dbReference type="ARBA" id="ARBA00001968"/>
    </source>
</evidence>
<dbReference type="RefSeq" id="XP_006001092.1">
    <property type="nucleotide sequence ID" value="XM_006001030.3"/>
</dbReference>
<dbReference type="Pfam" id="PF13359">
    <property type="entry name" value="DDE_Tnp_4"/>
    <property type="match status" value="1"/>
</dbReference>
<evidence type="ECO:0000313" key="10">
    <source>
        <dbReference type="Proteomes" id="UP000008672"/>
    </source>
</evidence>
<name>H3AWE9_LATCH</name>
<evidence type="ECO:0000256" key="6">
    <source>
        <dbReference type="ARBA" id="ARBA00022801"/>
    </source>
</evidence>
<keyword evidence="6" id="KW-0378">Hydrolase</keyword>
<comment type="similarity">
    <text evidence="3">Belongs to the HARBI1 family.</text>
</comment>
<dbReference type="GeneTree" id="ENSGT00940000163250"/>
<comment type="cofactor">
    <cofactor evidence="1">
        <name>a divalent metal cation</name>
        <dbReference type="ChEBI" id="CHEBI:60240"/>
    </cofactor>
</comment>